<evidence type="ECO:0000313" key="4">
    <source>
        <dbReference type="Proteomes" id="UP000053424"/>
    </source>
</evidence>
<evidence type="ECO:0000259" key="2">
    <source>
        <dbReference type="SMART" id="SM00225"/>
    </source>
</evidence>
<feature type="region of interest" description="Disordered" evidence="1">
    <location>
        <begin position="1"/>
        <end position="28"/>
    </location>
</feature>
<dbReference type="Proteomes" id="UP000053424">
    <property type="component" value="Unassembled WGS sequence"/>
</dbReference>
<organism evidence="3 4">
    <name type="scientific">Hebeloma cylindrosporum</name>
    <dbReference type="NCBI Taxonomy" id="76867"/>
    <lineage>
        <taxon>Eukaryota</taxon>
        <taxon>Fungi</taxon>
        <taxon>Dikarya</taxon>
        <taxon>Basidiomycota</taxon>
        <taxon>Agaricomycotina</taxon>
        <taxon>Agaricomycetes</taxon>
        <taxon>Agaricomycetidae</taxon>
        <taxon>Agaricales</taxon>
        <taxon>Agaricineae</taxon>
        <taxon>Hymenogastraceae</taxon>
        <taxon>Hebeloma</taxon>
    </lineage>
</organism>
<reference evidence="4" key="2">
    <citation type="submission" date="2015-01" db="EMBL/GenBank/DDBJ databases">
        <title>Evolutionary Origins and Diversification of the Mycorrhizal Mutualists.</title>
        <authorList>
            <consortium name="DOE Joint Genome Institute"/>
            <consortium name="Mycorrhizal Genomics Consortium"/>
            <person name="Kohler A."/>
            <person name="Kuo A."/>
            <person name="Nagy L.G."/>
            <person name="Floudas D."/>
            <person name="Copeland A."/>
            <person name="Barry K.W."/>
            <person name="Cichocki N."/>
            <person name="Veneault-Fourrey C."/>
            <person name="LaButti K."/>
            <person name="Lindquist E.A."/>
            <person name="Lipzen A."/>
            <person name="Lundell T."/>
            <person name="Morin E."/>
            <person name="Murat C."/>
            <person name="Riley R."/>
            <person name="Ohm R."/>
            <person name="Sun H."/>
            <person name="Tunlid A."/>
            <person name="Henrissat B."/>
            <person name="Grigoriev I.V."/>
            <person name="Hibbett D.S."/>
            <person name="Martin F."/>
        </authorList>
    </citation>
    <scope>NUCLEOTIDE SEQUENCE [LARGE SCALE GENOMIC DNA]</scope>
    <source>
        <strain evidence="4">h7</strain>
    </source>
</reference>
<dbReference type="Pfam" id="PF00651">
    <property type="entry name" value="BTB"/>
    <property type="match status" value="1"/>
</dbReference>
<evidence type="ECO:0000313" key="3">
    <source>
        <dbReference type="EMBL" id="KIM44261.1"/>
    </source>
</evidence>
<name>A0A0C3CKE7_HEBCY</name>
<dbReference type="OrthoDB" id="3027208at2759"/>
<dbReference type="SMART" id="SM00225">
    <property type="entry name" value="BTB"/>
    <property type="match status" value="1"/>
</dbReference>
<sequence>MEQGQPTGESFPAKRARTDDGGPERITRSSDIWFADGNLVIQAESTQFRVHCSVLSMHSSVLKDCLSIPQPIEQETVEGCPLLHLPDHAVDLDFVLPILYGDNLHVFDSRTVITVEQTAAMMRLGRKYELKAVYEEAMRRLRGDFPSDFHAWKSACLKQDRNFLPGKRTVIDIINLAVEQNLLSLLPAAMLTLCRSLPLEDILLGVELVDNARAPLLPRAMHMCIKGRTKLLCSFFKYFSECIRLVIPSNNGCSSKARCAHLVSALFVRLIGWTADQDRIKFPETWKDILAYCEDEQF</sequence>
<feature type="domain" description="BTB" evidence="2">
    <location>
        <begin position="37"/>
        <end position="145"/>
    </location>
</feature>
<protein>
    <recommendedName>
        <fullName evidence="2">BTB domain-containing protein</fullName>
    </recommendedName>
</protein>
<proteinExistence type="predicted"/>
<dbReference type="InterPro" id="IPR000210">
    <property type="entry name" value="BTB/POZ_dom"/>
</dbReference>
<feature type="compositionally biased region" description="Basic and acidic residues" evidence="1">
    <location>
        <begin position="16"/>
        <end position="28"/>
    </location>
</feature>
<dbReference type="InterPro" id="IPR011333">
    <property type="entry name" value="SKP1/BTB/POZ_sf"/>
</dbReference>
<dbReference type="AlphaFoldDB" id="A0A0C3CKE7"/>
<reference evidence="3 4" key="1">
    <citation type="submission" date="2014-04" db="EMBL/GenBank/DDBJ databases">
        <authorList>
            <consortium name="DOE Joint Genome Institute"/>
            <person name="Kuo A."/>
            <person name="Gay G."/>
            <person name="Dore J."/>
            <person name="Kohler A."/>
            <person name="Nagy L.G."/>
            <person name="Floudas D."/>
            <person name="Copeland A."/>
            <person name="Barry K.W."/>
            <person name="Cichocki N."/>
            <person name="Veneault-Fourrey C."/>
            <person name="LaButti K."/>
            <person name="Lindquist E.A."/>
            <person name="Lipzen A."/>
            <person name="Lundell T."/>
            <person name="Morin E."/>
            <person name="Murat C."/>
            <person name="Sun H."/>
            <person name="Tunlid A."/>
            <person name="Henrissat B."/>
            <person name="Grigoriev I.V."/>
            <person name="Hibbett D.S."/>
            <person name="Martin F."/>
            <person name="Nordberg H.P."/>
            <person name="Cantor M.N."/>
            <person name="Hua S.X."/>
        </authorList>
    </citation>
    <scope>NUCLEOTIDE SEQUENCE [LARGE SCALE GENOMIC DNA]</scope>
    <source>
        <strain evidence="4">h7</strain>
    </source>
</reference>
<accession>A0A0C3CKE7</accession>
<dbReference type="Gene3D" id="3.30.710.10">
    <property type="entry name" value="Potassium Channel Kv1.1, Chain A"/>
    <property type="match status" value="1"/>
</dbReference>
<dbReference type="HOGENOM" id="CLU_033082_3_1_1"/>
<evidence type="ECO:0000256" key="1">
    <source>
        <dbReference type="SAM" id="MobiDB-lite"/>
    </source>
</evidence>
<gene>
    <name evidence="3" type="ORF">M413DRAFT_443281</name>
</gene>
<keyword evidence="4" id="KW-1185">Reference proteome</keyword>
<dbReference type="EMBL" id="KN831774">
    <property type="protein sequence ID" value="KIM44261.1"/>
    <property type="molecule type" value="Genomic_DNA"/>
</dbReference>